<evidence type="ECO:0000259" key="1">
    <source>
        <dbReference type="PROSITE" id="PS50112"/>
    </source>
</evidence>
<dbReference type="SUPFAM" id="SSF141868">
    <property type="entry name" value="EAL domain-like"/>
    <property type="match status" value="1"/>
</dbReference>
<dbReference type="PANTHER" id="PTHR44757:SF2">
    <property type="entry name" value="BIOFILM ARCHITECTURE MAINTENANCE PROTEIN MBAA"/>
    <property type="match status" value="1"/>
</dbReference>
<dbReference type="PROSITE" id="PS50113">
    <property type="entry name" value="PAC"/>
    <property type="match status" value="1"/>
</dbReference>
<feature type="domain" description="PAC" evidence="2">
    <location>
        <begin position="99"/>
        <end position="151"/>
    </location>
</feature>
<dbReference type="SMART" id="SM00052">
    <property type="entry name" value="EAL"/>
    <property type="match status" value="1"/>
</dbReference>
<dbReference type="SUPFAM" id="SSF55073">
    <property type="entry name" value="Nucleotide cyclase"/>
    <property type="match status" value="1"/>
</dbReference>
<dbReference type="FunFam" id="3.30.70.270:FF:000001">
    <property type="entry name" value="Diguanylate cyclase domain protein"/>
    <property type="match status" value="1"/>
</dbReference>
<dbReference type="GO" id="GO:0003824">
    <property type="term" value="F:catalytic activity"/>
    <property type="evidence" value="ECO:0007669"/>
    <property type="project" value="UniProtKB-ARBA"/>
</dbReference>
<feature type="domain" description="GGDEF" evidence="4">
    <location>
        <begin position="323"/>
        <end position="456"/>
    </location>
</feature>
<dbReference type="SUPFAM" id="SSF55785">
    <property type="entry name" value="PYP-like sensor domain (PAS domain)"/>
    <property type="match status" value="2"/>
</dbReference>
<name>A0A6S7BMD3_9BURK</name>
<dbReference type="Pfam" id="PF13426">
    <property type="entry name" value="PAS_9"/>
    <property type="match status" value="1"/>
</dbReference>
<dbReference type="AlphaFoldDB" id="A0A6S7BMD3"/>
<dbReference type="InterPro" id="IPR000700">
    <property type="entry name" value="PAS-assoc_C"/>
</dbReference>
<organism evidence="5 6">
    <name type="scientific">Achromobacter kerstersii</name>
    <dbReference type="NCBI Taxonomy" id="1353890"/>
    <lineage>
        <taxon>Bacteria</taxon>
        <taxon>Pseudomonadati</taxon>
        <taxon>Pseudomonadota</taxon>
        <taxon>Betaproteobacteria</taxon>
        <taxon>Burkholderiales</taxon>
        <taxon>Alcaligenaceae</taxon>
        <taxon>Achromobacter</taxon>
    </lineage>
</organism>
<dbReference type="PROSITE" id="PS50887">
    <property type="entry name" value="GGDEF"/>
    <property type="match status" value="1"/>
</dbReference>
<dbReference type="NCBIfam" id="TIGR00229">
    <property type="entry name" value="sensory_box"/>
    <property type="match status" value="1"/>
</dbReference>
<dbReference type="Gene3D" id="3.30.450.20">
    <property type="entry name" value="PAS domain"/>
    <property type="match status" value="2"/>
</dbReference>
<dbReference type="CDD" id="cd00130">
    <property type="entry name" value="PAS"/>
    <property type="match status" value="2"/>
</dbReference>
<accession>A0A6S7BMD3</accession>
<evidence type="ECO:0000313" key="5">
    <source>
        <dbReference type="EMBL" id="CAB3720799.1"/>
    </source>
</evidence>
<dbReference type="InterPro" id="IPR000160">
    <property type="entry name" value="GGDEF_dom"/>
</dbReference>
<evidence type="ECO:0008006" key="7">
    <source>
        <dbReference type="Google" id="ProtNLM"/>
    </source>
</evidence>
<dbReference type="InterPro" id="IPR043128">
    <property type="entry name" value="Rev_trsase/Diguanyl_cyclase"/>
</dbReference>
<feature type="domain" description="EAL" evidence="3">
    <location>
        <begin position="465"/>
        <end position="715"/>
    </location>
</feature>
<dbReference type="InterPro" id="IPR052155">
    <property type="entry name" value="Biofilm_reg_signaling"/>
</dbReference>
<evidence type="ECO:0000313" key="6">
    <source>
        <dbReference type="Proteomes" id="UP000494269"/>
    </source>
</evidence>
<dbReference type="SMART" id="SM00091">
    <property type="entry name" value="PAS"/>
    <property type="match status" value="2"/>
</dbReference>
<evidence type="ECO:0000259" key="4">
    <source>
        <dbReference type="PROSITE" id="PS50887"/>
    </source>
</evidence>
<dbReference type="SMART" id="SM00267">
    <property type="entry name" value="GGDEF"/>
    <property type="match status" value="1"/>
</dbReference>
<reference evidence="5 6" key="1">
    <citation type="submission" date="2020-04" db="EMBL/GenBank/DDBJ databases">
        <authorList>
            <person name="De Canck E."/>
        </authorList>
    </citation>
    <scope>NUCLEOTIDE SEQUENCE [LARGE SCALE GENOMIC DNA]</scope>
    <source>
        <strain evidence="5 6">LMG 3441</strain>
    </source>
</reference>
<evidence type="ECO:0000259" key="2">
    <source>
        <dbReference type="PROSITE" id="PS50113"/>
    </source>
</evidence>
<dbReference type="PANTHER" id="PTHR44757">
    <property type="entry name" value="DIGUANYLATE CYCLASE DGCP"/>
    <property type="match status" value="1"/>
</dbReference>
<dbReference type="Proteomes" id="UP000494269">
    <property type="component" value="Unassembled WGS sequence"/>
</dbReference>
<dbReference type="CDD" id="cd01949">
    <property type="entry name" value="GGDEF"/>
    <property type="match status" value="1"/>
</dbReference>
<feature type="domain" description="PAS" evidence="1">
    <location>
        <begin position="24"/>
        <end position="81"/>
    </location>
</feature>
<dbReference type="Pfam" id="PF00990">
    <property type="entry name" value="GGDEF"/>
    <property type="match status" value="1"/>
</dbReference>
<dbReference type="InterPro" id="IPR001610">
    <property type="entry name" value="PAC"/>
</dbReference>
<dbReference type="SMART" id="SM00086">
    <property type="entry name" value="PAC"/>
    <property type="match status" value="1"/>
</dbReference>
<dbReference type="EMBL" id="CADIJQ010000006">
    <property type="protein sequence ID" value="CAB3720799.1"/>
    <property type="molecule type" value="Genomic_DNA"/>
</dbReference>
<sequence>MCAGKARKTRPLQPAPHPMIIDNSDVMYRHLVQGVVDYAIYMLHPDGTVANWNAGAQRAKGYTQEEIVGKNFACFYSEDDQAAGLPQFGLATAREQGRFEAEGWRVRKDGTLFWANVVIDAIYDEQGALLGFAKITRDVTERREREQQLLKAKELAEHFNSELTSLSSFLEAVVSHIPSCVLVLDAVSRNILLANRQAETTFGASRSDMMGKPAQRSLPPPVCALFDRLTNEALRSDGGLREAEEELITARGPRTLRTKTLVFHSNDPRSRYVLLITDDVTDENAAHAQVRYMAHHDTLTGMPNRRLFREQLLKALSSRTGGRSTAVLCLDLDNFKSVNDTLGHPCGDELLRLLAKRLPKSLREHDTLARLGGDEFAVVLPNIGEKDDVRKMAERLIDVVRQPFEVDGHTVPISVSIGIALAETADCTADHLLRYADMALYEAKRNGRNCLAFFKPEMETAALKRHEVEMDLRQAIMWQQLQLHYQPIMDVSHVRIVGREALMRWQHPVKGLIMPSDFIPIAEETGLIHELGAFTLHEACAEAMRWDDHETVAVNLSASQFTNSALVSLVESALSKSGLPARRLELEITESVLLANSAANLNTLNRLKELGVKVALDDFGTGYSSLGYLRSFEFDKIKIDKSFTQDVESSKEALAIIRAINGIGRSLDIPTTAEGVETAEQLDRLTQEGCSHFQGYLLGRPVSHDATADATADAPHNAAPGAAD</sequence>
<dbReference type="InterPro" id="IPR013656">
    <property type="entry name" value="PAS_4"/>
</dbReference>
<feature type="domain" description="PAS" evidence="1">
    <location>
        <begin position="166"/>
        <end position="212"/>
    </location>
</feature>
<dbReference type="InterPro" id="IPR000014">
    <property type="entry name" value="PAS"/>
</dbReference>
<dbReference type="InterPro" id="IPR001633">
    <property type="entry name" value="EAL_dom"/>
</dbReference>
<dbReference type="PROSITE" id="PS50112">
    <property type="entry name" value="PAS"/>
    <property type="match status" value="2"/>
</dbReference>
<protein>
    <recommendedName>
        <fullName evidence="7">Cyclic-guanylate-specific phosphodiesterase</fullName>
    </recommendedName>
</protein>
<dbReference type="Gene3D" id="3.30.70.270">
    <property type="match status" value="1"/>
</dbReference>
<proteinExistence type="predicted"/>
<dbReference type="Pfam" id="PF08448">
    <property type="entry name" value="PAS_4"/>
    <property type="match status" value="1"/>
</dbReference>
<gene>
    <name evidence="5" type="ORF">LMG3441_03803</name>
</gene>
<dbReference type="PROSITE" id="PS50883">
    <property type="entry name" value="EAL"/>
    <property type="match status" value="1"/>
</dbReference>
<dbReference type="NCBIfam" id="TIGR00254">
    <property type="entry name" value="GGDEF"/>
    <property type="match status" value="1"/>
</dbReference>
<evidence type="ECO:0000259" key="3">
    <source>
        <dbReference type="PROSITE" id="PS50883"/>
    </source>
</evidence>
<keyword evidence="6" id="KW-1185">Reference proteome</keyword>
<dbReference type="InterPro" id="IPR035919">
    <property type="entry name" value="EAL_sf"/>
</dbReference>
<dbReference type="CDD" id="cd01948">
    <property type="entry name" value="EAL"/>
    <property type="match status" value="1"/>
</dbReference>
<dbReference type="InterPro" id="IPR035965">
    <property type="entry name" value="PAS-like_dom_sf"/>
</dbReference>
<dbReference type="Pfam" id="PF00563">
    <property type="entry name" value="EAL"/>
    <property type="match status" value="1"/>
</dbReference>
<dbReference type="Gene3D" id="3.20.20.450">
    <property type="entry name" value="EAL domain"/>
    <property type="match status" value="1"/>
</dbReference>
<dbReference type="InterPro" id="IPR029787">
    <property type="entry name" value="Nucleotide_cyclase"/>
</dbReference>